<reference evidence="3" key="1">
    <citation type="submission" date="2017-02" db="UniProtKB">
        <authorList>
            <consortium name="WormBaseParasite"/>
        </authorList>
    </citation>
    <scope>IDENTIFICATION</scope>
</reference>
<dbReference type="AlphaFoldDB" id="A0A0R3VV44"/>
<dbReference type="WBParaSite" id="TASK_0000123601-mRNA-1">
    <property type="protein sequence ID" value="TASK_0000123601-mRNA-1"/>
    <property type="gene ID" value="TASK_0000123601"/>
</dbReference>
<proteinExistence type="predicted"/>
<gene>
    <name evidence="1" type="ORF">TASK_LOCUS1237</name>
</gene>
<evidence type="ECO:0000313" key="2">
    <source>
        <dbReference type="Proteomes" id="UP000282613"/>
    </source>
</evidence>
<accession>A0A0R3VV44</accession>
<dbReference type="Proteomes" id="UP000282613">
    <property type="component" value="Unassembled WGS sequence"/>
</dbReference>
<keyword evidence="2" id="KW-1185">Reference proteome</keyword>
<sequence>MTVPSIDVGRSWARTGYMSLASRRSLSKRPTDMPPNTKLQSPSDLGWAVRLAGVPSKQVVACRLQPYPSL</sequence>
<dbReference type="EMBL" id="UYRS01000280">
    <property type="protein sequence ID" value="VDK22717.1"/>
    <property type="molecule type" value="Genomic_DNA"/>
</dbReference>
<organism evidence="3">
    <name type="scientific">Taenia asiatica</name>
    <name type="common">Asian tapeworm</name>
    <dbReference type="NCBI Taxonomy" id="60517"/>
    <lineage>
        <taxon>Eukaryota</taxon>
        <taxon>Metazoa</taxon>
        <taxon>Spiralia</taxon>
        <taxon>Lophotrochozoa</taxon>
        <taxon>Platyhelminthes</taxon>
        <taxon>Cestoda</taxon>
        <taxon>Eucestoda</taxon>
        <taxon>Cyclophyllidea</taxon>
        <taxon>Taeniidae</taxon>
        <taxon>Taenia</taxon>
    </lineage>
</organism>
<name>A0A0R3VV44_TAEAS</name>
<protein>
    <submittedName>
        <fullName evidence="1 3">Uncharacterized protein</fullName>
    </submittedName>
</protein>
<evidence type="ECO:0000313" key="1">
    <source>
        <dbReference type="EMBL" id="VDK22717.1"/>
    </source>
</evidence>
<reference evidence="1 2" key="2">
    <citation type="submission" date="2018-11" db="EMBL/GenBank/DDBJ databases">
        <authorList>
            <consortium name="Pathogen Informatics"/>
        </authorList>
    </citation>
    <scope>NUCLEOTIDE SEQUENCE [LARGE SCALE GENOMIC DNA]</scope>
</reference>
<evidence type="ECO:0000313" key="3">
    <source>
        <dbReference type="WBParaSite" id="TASK_0000123601-mRNA-1"/>
    </source>
</evidence>